<dbReference type="EMBL" id="JADOFV010000003">
    <property type="protein sequence ID" value="MBF7127257.1"/>
    <property type="molecule type" value="Genomic_DNA"/>
</dbReference>
<name>A0AA40X9S5_PEDPE</name>
<dbReference type="Proteomes" id="UP000743107">
    <property type="component" value="Unassembled WGS sequence"/>
</dbReference>
<accession>A0AA40X9S5</accession>
<gene>
    <name evidence="1" type="ORF">ITQ97_05495</name>
</gene>
<sequence length="210" mass="24625">MKYTVKELTKLAGTHDPYHCHEENCNICIRFWTYAKGLREQDKEEEQRKVTRLVSRRKNRRQVLAKLDKIKTTDVKKLVREWRPELTQAINAGCSVRDIAFELDCDDAIVVEALDYLKLKPKTRSQLRIEVYQDELTRLVGEGYSVEGIAKLLNKKAPSGISQYLSKHELPRPNVETIKIKQTEYQSGREIKHRYFDKQGNEIEIKYVNS</sequence>
<dbReference type="RefSeq" id="WP_195751933.1">
    <property type="nucleotide sequence ID" value="NZ_JADOFV010000003.1"/>
</dbReference>
<evidence type="ECO:0000313" key="1">
    <source>
        <dbReference type="EMBL" id="MBF7127257.1"/>
    </source>
</evidence>
<organism evidence="1 2">
    <name type="scientific">Pediococcus pentosaceus</name>
    <dbReference type="NCBI Taxonomy" id="1255"/>
    <lineage>
        <taxon>Bacteria</taxon>
        <taxon>Bacillati</taxon>
        <taxon>Bacillota</taxon>
        <taxon>Bacilli</taxon>
        <taxon>Lactobacillales</taxon>
        <taxon>Lactobacillaceae</taxon>
        <taxon>Pediococcus</taxon>
    </lineage>
</organism>
<evidence type="ECO:0000313" key="2">
    <source>
        <dbReference type="Proteomes" id="UP000743107"/>
    </source>
</evidence>
<comment type="caution">
    <text evidence="1">The sequence shown here is derived from an EMBL/GenBank/DDBJ whole genome shotgun (WGS) entry which is preliminary data.</text>
</comment>
<reference evidence="1" key="1">
    <citation type="submission" date="2020-11" db="EMBL/GenBank/DDBJ databases">
        <title>Antibiotic susceptibility profiles of Pediococcus pentosaceus from various origins and their implications for the safety assessment of strains with food-technology applications.</title>
        <authorList>
            <person name="Shani N."/>
            <person name="Oberhaensli S."/>
            <person name="Arias E."/>
        </authorList>
    </citation>
    <scope>NUCLEOTIDE SEQUENCE</scope>
    <source>
        <strain evidence="1">FAM 19164</strain>
    </source>
</reference>
<protein>
    <submittedName>
        <fullName evidence="1">Uncharacterized protein</fullName>
    </submittedName>
</protein>
<proteinExistence type="predicted"/>
<dbReference type="AlphaFoldDB" id="A0AA40X9S5"/>